<evidence type="ECO:0000313" key="2">
    <source>
        <dbReference type="Proteomes" id="UP000244248"/>
    </source>
</evidence>
<dbReference type="RefSeq" id="WP_107939435.1">
    <property type="nucleotide sequence ID" value="NZ_QANS01000002.1"/>
</dbReference>
<proteinExistence type="predicted"/>
<sequence length="199" mass="22482">MNKDKINNPSILDRSKLPALFPTHRHEPEFWEQLGRVIATFGFLEEVLGKAIFAFTATRQYSTEEIDAAYQAWLPKLEKALSDQLYNLAEAYEKAVRDNSESTIKNIEDLVSDIKKTAKIRNVLCHGSWRTPNAEGKSIPHFVDRKNNVFKTPIDIAYLKQTQAEVAALSYSVIDTVTSMGWQFPGSNGPGNPIWSSHQ</sequence>
<reference evidence="1 2" key="1">
    <citation type="submission" date="2018-04" db="EMBL/GenBank/DDBJ databases">
        <title>Novel species isolated from glacier.</title>
        <authorList>
            <person name="Liu Q."/>
            <person name="Xin Y.-H."/>
        </authorList>
    </citation>
    <scope>NUCLEOTIDE SEQUENCE [LARGE SCALE GENOMIC DNA]</scope>
    <source>
        <strain evidence="1 2">GT1R17</strain>
    </source>
</reference>
<protein>
    <submittedName>
        <fullName evidence="1">Uncharacterized protein</fullName>
    </submittedName>
</protein>
<dbReference type="AlphaFoldDB" id="A0A2T5MI21"/>
<keyword evidence="2" id="KW-1185">Reference proteome</keyword>
<name>A0A2T5MI21_9GAMM</name>
<dbReference type="Proteomes" id="UP000244248">
    <property type="component" value="Unassembled WGS sequence"/>
</dbReference>
<evidence type="ECO:0000313" key="1">
    <source>
        <dbReference type="EMBL" id="PTU32243.1"/>
    </source>
</evidence>
<accession>A0A2T5MI21</accession>
<organism evidence="1 2">
    <name type="scientific">Stenotrophobium rhamnosiphilum</name>
    <dbReference type="NCBI Taxonomy" id="2029166"/>
    <lineage>
        <taxon>Bacteria</taxon>
        <taxon>Pseudomonadati</taxon>
        <taxon>Pseudomonadota</taxon>
        <taxon>Gammaproteobacteria</taxon>
        <taxon>Nevskiales</taxon>
        <taxon>Nevskiaceae</taxon>
        <taxon>Stenotrophobium</taxon>
    </lineage>
</organism>
<comment type="caution">
    <text evidence="1">The sequence shown here is derived from an EMBL/GenBank/DDBJ whole genome shotgun (WGS) entry which is preliminary data.</text>
</comment>
<dbReference type="OrthoDB" id="571485at2"/>
<gene>
    <name evidence="1" type="ORF">CJD38_06185</name>
</gene>
<dbReference type="EMBL" id="QANS01000002">
    <property type="protein sequence ID" value="PTU32243.1"/>
    <property type="molecule type" value="Genomic_DNA"/>
</dbReference>